<protein>
    <submittedName>
        <fullName evidence="2">Uncharacterized protein</fullName>
    </submittedName>
</protein>
<keyword evidence="1" id="KW-0812">Transmembrane</keyword>
<feature type="transmembrane region" description="Helical" evidence="1">
    <location>
        <begin position="7"/>
        <end position="29"/>
    </location>
</feature>
<keyword evidence="1" id="KW-1133">Transmembrane helix</keyword>
<organism evidence="2 3">
    <name type="scientific">Halteria grandinella</name>
    <dbReference type="NCBI Taxonomy" id="5974"/>
    <lineage>
        <taxon>Eukaryota</taxon>
        <taxon>Sar</taxon>
        <taxon>Alveolata</taxon>
        <taxon>Ciliophora</taxon>
        <taxon>Intramacronucleata</taxon>
        <taxon>Spirotrichea</taxon>
        <taxon>Stichotrichia</taxon>
        <taxon>Sporadotrichida</taxon>
        <taxon>Halteriidae</taxon>
        <taxon>Halteria</taxon>
    </lineage>
</organism>
<accession>A0A8J8NQQ0</accession>
<dbReference type="EMBL" id="RRYP01009056">
    <property type="protein sequence ID" value="TNV79333.1"/>
    <property type="molecule type" value="Genomic_DNA"/>
</dbReference>
<feature type="transmembrane region" description="Helical" evidence="1">
    <location>
        <begin position="322"/>
        <end position="341"/>
    </location>
</feature>
<dbReference type="Proteomes" id="UP000785679">
    <property type="component" value="Unassembled WGS sequence"/>
</dbReference>
<sequence>MRQAYICFLVIVHLVAFTQFIILGIFFTIETGSFNYASVIQQEIEDWGKGAITDIFQSNNQTCPSGYETVTAQFPGTREYCTDTERVEELTTNDSDEDPCSKSPGVEAENLKHIIDQNSYLCILRDSSLTYHDIVERRDLSSCSKTVCGGSGDKAYCNDYCPYNALSSDGTQIYSYTRVASNNPLVTIEFRLSRPCGRLRDSYVNRTYDYSDFYNVQSCNFELQTGSPQEHILYYPTSLQFKEIDVYQRNQDLLKKLYNKVPRFFSAILSTDYYKLYYRPFAHWSAECQEKYPTREVAKKVSNYKKFKYGGLVGQFIQFGQLGVFFFGFLLCLCLSSFVNLCVASLNAFVNFAAILSYLVGLFSYAAMDMQMFRWIIEKGDCSESLLLQHSFKRFEHDHKAFLWMLLAELFTSCVLFVVEFQRSKKLHQQVWNSRPRTVVRSGEEVVRPRIREEEPRWMLAQRIRKQVKTQIKKSFIKPKL</sequence>
<evidence type="ECO:0000256" key="1">
    <source>
        <dbReference type="SAM" id="Phobius"/>
    </source>
</evidence>
<keyword evidence="1" id="KW-0472">Membrane</keyword>
<evidence type="ECO:0000313" key="3">
    <source>
        <dbReference type="Proteomes" id="UP000785679"/>
    </source>
</evidence>
<gene>
    <name evidence="2" type="ORF">FGO68_gene17419</name>
</gene>
<proteinExistence type="predicted"/>
<feature type="transmembrane region" description="Helical" evidence="1">
    <location>
        <begin position="401"/>
        <end position="419"/>
    </location>
</feature>
<feature type="transmembrane region" description="Helical" evidence="1">
    <location>
        <begin position="348"/>
        <end position="368"/>
    </location>
</feature>
<keyword evidence="3" id="KW-1185">Reference proteome</keyword>
<evidence type="ECO:0000313" key="2">
    <source>
        <dbReference type="EMBL" id="TNV79333.1"/>
    </source>
</evidence>
<comment type="caution">
    <text evidence="2">The sequence shown here is derived from an EMBL/GenBank/DDBJ whole genome shotgun (WGS) entry which is preliminary data.</text>
</comment>
<dbReference type="AlphaFoldDB" id="A0A8J8NQQ0"/>
<reference evidence="2" key="1">
    <citation type="submission" date="2019-06" db="EMBL/GenBank/DDBJ databases">
        <authorList>
            <person name="Zheng W."/>
        </authorList>
    </citation>
    <scope>NUCLEOTIDE SEQUENCE</scope>
    <source>
        <strain evidence="2">QDHG01</strain>
    </source>
</reference>
<dbReference type="OrthoDB" id="326648at2759"/>
<name>A0A8J8NQQ0_HALGN</name>